<accession>A0A1E4T0X3</accession>
<feature type="compositionally biased region" description="Acidic residues" evidence="1">
    <location>
        <begin position="62"/>
        <end position="78"/>
    </location>
</feature>
<protein>
    <submittedName>
        <fullName evidence="2">Uncharacterized protein</fullName>
    </submittedName>
</protein>
<dbReference type="InterPro" id="IPR038966">
    <property type="entry name" value="TMA17"/>
</dbReference>
<evidence type="ECO:0000313" key="3">
    <source>
        <dbReference type="Proteomes" id="UP000094801"/>
    </source>
</evidence>
<dbReference type="EMBL" id="KV453852">
    <property type="protein sequence ID" value="ODV85351.1"/>
    <property type="molecule type" value="Genomic_DNA"/>
</dbReference>
<name>A0A1E4T0X3_9ASCO</name>
<evidence type="ECO:0000313" key="2">
    <source>
        <dbReference type="EMBL" id="ODV85351.1"/>
    </source>
</evidence>
<dbReference type="STRING" id="983967.A0A1E4T0X3"/>
<dbReference type="OrthoDB" id="548474at2759"/>
<proteinExistence type="predicted"/>
<dbReference type="GO" id="GO:0070682">
    <property type="term" value="P:proteasome regulatory particle assembly"/>
    <property type="evidence" value="ECO:0007669"/>
    <property type="project" value="InterPro"/>
</dbReference>
<evidence type="ECO:0000256" key="1">
    <source>
        <dbReference type="SAM" id="MobiDB-lite"/>
    </source>
</evidence>
<sequence length="152" mass="17441">MSELSRPISLSEFSLAIKDLSIDELKNIKKKLDISINRLEESNKLMSELLARVNKQQQSSADNDDDDDDDEFDTVDESDELIYKESIKSNEFVIENQINRIEKINEELSYRGDDLITKKSDNNDKEVTSKNVNEYSLDNDIIDSTAPNSVFL</sequence>
<organism evidence="2 3">
    <name type="scientific">[Candida] arabinofermentans NRRL YB-2248</name>
    <dbReference type="NCBI Taxonomy" id="983967"/>
    <lineage>
        <taxon>Eukaryota</taxon>
        <taxon>Fungi</taxon>
        <taxon>Dikarya</taxon>
        <taxon>Ascomycota</taxon>
        <taxon>Saccharomycotina</taxon>
        <taxon>Pichiomycetes</taxon>
        <taxon>Pichiales</taxon>
        <taxon>Pichiaceae</taxon>
        <taxon>Ogataea</taxon>
        <taxon>Ogataea/Candida clade</taxon>
    </lineage>
</organism>
<gene>
    <name evidence="2" type="ORF">CANARDRAFT_17381</name>
</gene>
<keyword evidence="3" id="KW-1185">Reference proteome</keyword>
<dbReference type="AlphaFoldDB" id="A0A1E4T0X3"/>
<dbReference type="PANTHER" id="PTHR40422">
    <property type="entry name" value="TRANSLATION MACHINERY-ASSOCIATED PROTEIN 17"/>
    <property type="match status" value="1"/>
</dbReference>
<dbReference type="PANTHER" id="PTHR40422:SF1">
    <property type="entry name" value="TRANSLATION MACHINERY-ASSOCIATED PROTEIN 17"/>
    <property type="match status" value="1"/>
</dbReference>
<feature type="region of interest" description="Disordered" evidence="1">
    <location>
        <begin position="51"/>
        <end position="78"/>
    </location>
</feature>
<dbReference type="GO" id="GO:0030674">
    <property type="term" value="F:protein-macromolecule adaptor activity"/>
    <property type="evidence" value="ECO:0007669"/>
    <property type="project" value="TreeGrafter"/>
</dbReference>
<dbReference type="Proteomes" id="UP000094801">
    <property type="component" value="Unassembled WGS sequence"/>
</dbReference>
<reference evidence="3" key="1">
    <citation type="submission" date="2016-04" db="EMBL/GenBank/DDBJ databases">
        <title>Comparative genomics of biotechnologically important yeasts.</title>
        <authorList>
            <consortium name="DOE Joint Genome Institute"/>
            <person name="Riley R."/>
            <person name="Haridas S."/>
            <person name="Wolfe K.H."/>
            <person name="Lopes M.R."/>
            <person name="Hittinger C.T."/>
            <person name="Goker M."/>
            <person name="Salamov A."/>
            <person name="Wisecaver J."/>
            <person name="Long T.M."/>
            <person name="Aerts A.L."/>
            <person name="Barry K."/>
            <person name="Choi C."/>
            <person name="Clum A."/>
            <person name="Coughlan A.Y."/>
            <person name="Deshpande S."/>
            <person name="Douglass A.P."/>
            <person name="Hanson S.J."/>
            <person name="Klenk H.-P."/>
            <person name="Labutti K."/>
            <person name="Lapidus A."/>
            <person name="Lindquist E."/>
            <person name="Lipzen A."/>
            <person name="Meier-Kolthoff J.P."/>
            <person name="Ohm R.A."/>
            <person name="Otillar R.P."/>
            <person name="Pangilinan J."/>
            <person name="Peng Y."/>
            <person name="Rokas A."/>
            <person name="Rosa C.A."/>
            <person name="Scheuner C."/>
            <person name="Sibirny A.A."/>
            <person name="Slot J.C."/>
            <person name="Stielow J.B."/>
            <person name="Sun H."/>
            <person name="Kurtzman C.P."/>
            <person name="Blackwell M."/>
            <person name="Grigoriev I.V."/>
            <person name="Jeffries T.W."/>
        </authorList>
    </citation>
    <scope>NUCLEOTIDE SEQUENCE [LARGE SCALE GENOMIC DNA]</scope>
    <source>
        <strain evidence="3">NRRL YB-2248</strain>
    </source>
</reference>